<dbReference type="Proteomes" id="UP000292120">
    <property type="component" value="Unassembled WGS sequence"/>
</dbReference>
<protein>
    <submittedName>
        <fullName evidence="3">DUF2384 domain-containing protein</fullName>
    </submittedName>
</protein>
<evidence type="ECO:0000259" key="2">
    <source>
        <dbReference type="Pfam" id="PF09722"/>
    </source>
</evidence>
<feature type="domain" description="Antitoxin Xre/MbcA/ParS-like toxin-binding" evidence="2">
    <location>
        <begin position="48"/>
        <end position="93"/>
    </location>
</feature>
<organism evidence="3 4">
    <name type="scientific">Aquabacterium lacunae</name>
    <dbReference type="NCBI Taxonomy" id="2528630"/>
    <lineage>
        <taxon>Bacteria</taxon>
        <taxon>Pseudomonadati</taxon>
        <taxon>Pseudomonadota</taxon>
        <taxon>Betaproteobacteria</taxon>
        <taxon>Burkholderiales</taxon>
        <taxon>Aquabacterium</taxon>
    </lineage>
</organism>
<accession>A0A4Q9H2K0</accession>
<evidence type="ECO:0000313" key="3">
    <source>
        <dbReference type="EMBL" id="TBO34449.1"/>
    </source>
</evidence>
<dbReference type="InterPro" id="IPR024467">
    <property type="entry name" value="Xre/MbcA/ParS-like_toxin-bd"/>
</dbReference>
<name>A0A4Q9H2K0_9BURK</name>
<evidence type="ECO:0000256" key="1">
    <source>
        <dbReference type="SAM" id="MobiDB-lite"/>
    </source>
</evidence>
<dbReference type="EMBL" id="SIXI01000001">
    <property type="protein sequence ID" value="TBO34449.1"/>
    <property type="molecule type" value="Genomic_DNA"/>
</dbReference>
<dbReference type="Pfam" id="PF09722">
    <property type="entry name" value="Xre_MbcA_ParS_C"/>
    <property type="match status" value="1"/>
</dbReference>
<proteinExistence type="predicted"/>
<reference evidence="3 4" key="1">
    <citation type="submission" date="2019-02" db="EMBL/GenBank/DDBJ databases">
        <title>Aquabacterium sp. strain KMB7.</title>
        <authorList>
            <person name="Chen W.-M."/>
        </authorList>
    </citation>
    <scope>NUCLEOTIDE SEQUENCE [LARGE SCALE GENOMIC DNA]</scope>
    <source>
        <strain evidence="3 4">KMB7</strain>
    </source>
</reference>
<keyword evidence="4" id="KW-1185">Reference proteome</keyword>
<dbReference type="OrthoDB" id="8812921at2"/>
<evidence type="ECO:0000313" key="4">
    <source>
        <dbReference type="Proteomes" id="UP000292120"/>
    </source>
</evidence>
<dbReference type="AlphaFoldDB" id="A0A4Q9H2K0"/>
<dbReference type="RefSeq" id="WP_130966399.1">
    <property type="nucleotide sequence ID" value="NZ_SIXI01000001.1"/>
</dbReference>
<gene>
    <name evidence="3" type="ORF">EYS42_03290</name>
</gene>
<comment type="caution">
    <text evidence="3">The sequence shown here is derived from an EMBL/GenBank/DDBJ whole genome shotgun (WGS) entry which is preliminary data.</text>
</comment>
<feature type="region of interest" description="Disordered" evidence="1">
    <location>
        <begin position="1"/>
        <end position="31"/>
    </location>
</feature>
<sequence length="155" mass="17199">MPKDTEPKHTSTPQHQASDEEQAWLDKAPVGREFGSPDYECLTALDQAAFAAFQSWERVRDWLETPHPQLNGICPEDAVRNPDGLSKVMAILMMAGSHASDSLMREAEKMPVQERDSSNGLAEIRNLKGMFGRSSKRVSVEDMNAAIARCGARKK</sequence>